<dbReference type="GO" id="GO:0015990">
    <property type="term" value="P:electron transport coupled proton transport"/>
    <property type="evidence" value="ECO:0007669"/>
    <property type="project" value="TreeGrafter"/>
</dbReference>
<feature type="transmembrane region" description="Helical" evidence="6">
    <location>
        <begin position="94"/>
        <end position="116"/>
    </location>
</feature>
<sequence>MSEESAPLVAERPLSSSLFYVLLGALVITTAITAALTLGKPSFEIYISEIAIIWALLLLLYFVFNRPFIVSASKTQKVGSWLKRWIVTTNHKDIGVLYIVTSLFFALVGGVLAELIRTQLMTPNNDVLTGVYYNEAVSLHGLIMILWFLSPFAFGFANYIVPLQIGARDLAFPRLNAMSYWLYAFSGVMLISAFFLPGGNINGGWTLYSPLTANQFMPGAGPTVGFLALIMLIASITASSVNFLTTIFSMRAPGVTLSKIPMFTWFIVFTVVQMMFAFPTLLAAGFMLAADRVAGTTYFSSILGGGPMLWDNMFWFFGHPEVYIVLLPSFGALAEIIPLFSGKKELYGKNAILLSTFAVVVPLSFLVWGHHEFTTVLPLTEKEVFMVATIAISLPFDIIVIDFIRTMAGGRIRLKAPMLFALGALFVFIIGGIAGVFLASVPLDQEFRGTYFVVAHFHYVMVGASVFGLFAALYYWFPRMARKMYNETLARIHFITSLIFFNVLYFPMFLLYEMPRRIFTYEVPAWTLPNTVSTIGAYLFGAAQFILVANLIYSLARGKPAPLNPWGAETREWQPEEEEKEEEEEEFVFESVGTLEVGQAPVVGSAGPKTRALKTKQAQVVGGYETNLITLHHISDKPFIISLGLTLTLIGFPILSWNALGPSLFGLGLAVTIWGLLGLASESLHEKFKMPESLKTERWPFIGIRRLKLGIWLLLFTEVALFGSVLTADTYVRVFTPSWPLPGTLHSVTIGTINTIILMTSSFTGFLALNSIRKGDQRGMLTWLAVTFALGASFIGVKGFEWYDLLSRGLGPATSNALSAYFFTTGLHLAHVSGGLGSLIYLIKKGLNGGFTKQKHEAVEAWGIYWSFVDAVWVFIFIFFYLT</sequence>
<keyword evidence="2 5" id="KW-0812">Transmembrane</keyword>
<keyword evidence="5" id="KW-0813">Transport</keyword>
<comment type="caution">
    <text evidence="9">The sequence shown here is derived from an EMBL/GenBank/DDBJ whole genome shotgun (WGS) entry which is preliminary data.</text>
</comment>
<feature type="transmembrane region" description="Helical" evidence="6">
    <location>
        <begin position="265"/>
        <end position="290"/>
    </location>
</feature>
<dbReference type="Pfam" id="PF00510">
    <property type="entry name" value="COX3"/>
    <property type="match status" value="1"/>
</dbReference>
<keyword evidence="3 6" id="KW-1133">Transmembrane helix</keyword>
<keyword evidence="5" id="KW-0249">Electron transport</keyword>
<dbReference type="PRINTS" id="PR01165">
    <property type="entry name" value="CYCOXIDASEI"/>
</dbReference>
<evidence type="ECO:0000313" key="10">
    <source>
        <dbReference type="Proteomes" id="UP000240880"/>
    </source>
</evidence>
<proteinExistence type="inferred from homology"/>
<dbReference type="InterPro" id="IPR035973">
    <property type="entry name" value="Cyt_c_oxidase_su3-like_sf"/>
</dbReference>
<feature type="transmembrane region" description="Helical" evidence="6">
    <location>
        <begin position="639"/>
        <end position="657"/>
    </location>
</feature>
<dbReference type="EMBL" id="NEXC01000015">
    <property type="protein sequence ID" value="PSN83775.1"/>
    <property type="molecule type" value="Genomic_DNA"/>
</dbReference>
<keyword evidence="5" id="KW-0479">Metal-binding</keyword>
<dbReference type="PROSITE" id="PS50855">
    <property type="entry name" value="COX1"/>
    <property type="match status" value="1"/>
</dbReference>
<evidence type="ECO:0000256" key="5">
    <source>
        <dbReference type="RuleBase" id="RU000370"/>
    </source>
</evidence>
<dbReference type="SUPFAM" id="SSF81452">
    <property type="entry name" value="Cytochrome c oxidase subunit III-like"/>
    <property type="match status" value="1"/>
</dbReference>
<dbReference type="GO" id="GO:0009060">
    <property type="term" value="P:aerobic respiration"/>
    <property type="evidence" value="ECO:0007669"/>
    <property type="project" value="InterPro"/>
</dbReference>
<feature type="domain" description="Heme-copper oxidase subunit III family profile" evidence="7">
    <location>
        <begin position="625"/>
        <end position="883"/>
    </location>
</feature>
<feature type="transmembrane region" description="Helical" evidence="6">
    <location>
        <begin position="322"/>
        <end position="340"/>
    </location>
</feature>
<comment type="similarity">
    <text evidence="5">Belongs to the heme-copper respiratory oxidase family.</text>
</comment>
<protein>
    <recommendedName>
        <fullName evidence="11">Cytochrome C oxidase subunit I</fullName>
    </recommendedName>
</protein>
<dbReference type="PANTHER" id="PTHR10422">
    <property type="entry name" value="CYTOCHROME C OXIDASE SUBUNIT 1"/>
    <property type="match status" value="1"/>
</dbReference>
<feature type="transmembrane region" description="Helical" evidence="6">
    <location>
        <begin position="663"/>
        <end position="680"/>
    </location>
</feature>
<keyword evidence="5" id="KW-0408">Iron</keyword>
<name>A0A2R6ABR0_9ARCH</name>
<feature type="transmembrane region" description="Helical" evidence="6">
    <location>
        <begin position="180"/>
        <end position="199"/>
    </location>
</feature>
<feature type="transmembrane region" description="Helical" evidence="6">
    <location>
        <begin position="864"/>
        <end position="882"/>
    </location>
</feature>
<feature type="domain" description="Cytochrome oxidase subunit I profile" evidence="8">
    <location>
        <begin position="85"/>
        <end position="604"/>
    </location>
</feature>
<feature type="transmembrane region" description="Helical" evidence="6">
    <location>
        <begin position="416"/>
        <end position="439"/>
    </location>
</feature>
<dbReference type="AlphaFoldDB" id="A0A2R6ABR0"/>
<organism evidence="9 10">
    <name type="scientific">Candidatus Marsarchaeota G1 archaeon OSP_D</name>
    <dbReference type="NCBI Taxonomy" id="1978155"/>
    <lineage>
        <taxon>Archaea</taxon>
        <taxon>Candidatus Marsarchaeota</taxon>
        <taxon>Candidatus Marsarchaeota group 1</taxon>
    </lineage>
</organism>
<feature type="transmembrane region" description="Helical" evidence="6">
    <location>
        <begin position="384"/>
        <end position="404"/>
    </location>
</feature>
<dbReference type="InterPro" id="IPR036927">
    <property type="entry name" value="Cyt_c_oxase-like_su1_sf"/>
</dbReference>
<dbReference type="PROSITE" id="PS50253">
    <property type="entry name" value="COX3"/>
    <property type="match status" value="1"/>
</dbReference>
<dbReference type="GO" id="GO:0022904">
    <property type="term" value="P:respiratory electron transport chain"/>
    <property type="evidence" value="ECO:0007669"/>
    <property type="project" value="InterPro"/>
</dbReference>
<gene>
    <name evidence="9" type="ORF">B9Q01_03530</name>
</gene>
<dbReference type="PROSITE" id="PS00077">
    <property type="entry name" value="COX1_CUB"/>
    <property type="match status" value="1"/>
</dbReference>
<reference evidence="9 10" key="1">
    <citation type="submission" date="2017-04" db="EMBL/GenBank/DDBJ databases">
        <title>Novel microbial lineages endemic to geothermal iron-oxide mats fill important gaps in the evolutionary history of Archaea.</title>
        <authorList>
            <person name="Jay Z.J."/>
            <person name="Beam J.P."/>
            <person name="Dlakic M."/>
            <person name="Rusch D.B."/>
            <person name="Kozubal M.A."/>
            <person name="Inskeep W.P."/>
        </authorList>
    </citation>
    <scope>NUCLEOTIDE SEQUENCE [LARGE SCALE GENOMIC DNA]</scope>
    <source>
        <strain evidence="9">OSP_D</strain>
    </source>
</reference>
<evidence type="ECO:0000256" key="3">
    <source>
        <dbReference type="ARBA" id="ARBA00022989"/>
    </source>
</evidence>
<comment type="subcellular location">
    <subcellularLocation>
        <location evidence="1">Membrane</location>
        <topology evidence="1">Multi-pass membrane protein</topology>
    </subcellularLocation>
</comment>
<feature type="transmembrane region" description="Helical" evidence="6">
    <location>
        <begin position="352"/>
        <end position="369"/>
    </location>
</feature>
<feature type="transmembrane region" description="Helical" evidence="6">
    <location>
        <begin position="18"/>
        <end position="39"/>
    </location>
</feature>
<evidence type="ECO:0000259" key="7">
    <source>
        <dbReference type="PROSITE" id="PS50253"/>
    </source>
</evidence>
<dbReference type="Proteomes" id="UP000240880">
    <property type="component" value="Unassembled WGS sequence"/>
</dbReference>
<dbReference type="Gene3D" id="1.20.210.10">
    <property type="entry name" value="Cytochrome c oxidase-like, subunit I domain"/>
    <property type="match status" value="1"/>
</dbReference>
<evidence type="ECO:0000256" key="1">
    <source>
        <dbReference type="ARBA" id="ARBA00004141"/>
    </source>
</evidence>
<dbReference type="PANTHER" id="PTHR10422:SF18">
    <property type="entry name" value="CYTOCHROME C OXIDASE SUBUNIT 1"/>
    <property type="match status" value="1"/>
</dbReference>
<accession>A0A2R6ABR0</accession>
<feature type="transmembrane region" description="Helical" evidence="6">
    <location>
        <begin position="489"/>
        <end position="512"/>
    </location>
</feature>
<feature type="transmembrane region" description="Helical" evidence="6">
    <location>
        <begin position="45"/>
        <end position="64"/>
    </location>
</feature>
<feature type="transmembrane region" description="Helical" evidence="6">
    <location>
        <begin position="136"/>
        <end position="160"/>
    </location>
</feature>
<dbReference type="CDD" id="cd00386">
    <property type="entry name" value="Heme_Cu_Oxidase_III_like"/>
    <property type="match status" value="1"/>
</dbReference>
<feature type="transmembrane region" description="Helical" evidence="6">
    <location>
        <begin position="451"/>
        <end position="477"/>
    </location>
</feature>
<evidence type="ECO:0000256" key="4">
    <source>
        <dbReference type="ARBA" id="ARBA00023136"/>
    </source>
</evidence>
<dbReference type="InterPro" id="IPR000298">
    <property type="entry name" value="Cyt_c_oxidase-like_su3"/>
</dbReference>
<feature type="transmembrane region" description="Helical" evidence="6">
    <location>
        <begin position="219"/>
        <end position="244"/>
    </location>
</feature>
<keyword evidence="4 6" id="KW-0472">Membrane</keyword>
<feature type="transmembrane region" description="Helical" evidence="6">
    <location>
        <begin position="748"/>
        <end position="769"/>
    </location>
</feature>
<evidence type="ECO:0000313" key="9">
    <source>
        <dbReference type="EMBL" id="PSN83775.1"/>
    </source>
</evidence>
<evidence type="ECO:0008006" key="11">
    <source>
        <dbReference type="Google" id="ProtNLM"/>
    </source>
</evidence>
<dbReference type="GO" id="GO:0016020">
    <property type="term" value="C:membrane"/>
    <property type="evidence" value="ECO:0007669"/>
    <property type="project" value="UniProtKB-SubCell"/>
</dbReference>
<evidence type="ECO:0000256" key="2">
    <source>
        <dbReference type="ARBA" id="ARBA00022692"/>
    </source>
</evidence>
<dbReference type="GO" id="GO:0004129">
    <property type="term" value="F:cytochrome-c oxidase activity"/>
    <property type="evidence" value="ECO:0007669"/>
    <property type="project" value="InterPro"/>
</dbReference>
<dbReference type="InterPro" id="IPR023615">
    <property type="entry name" value="Cyt_c_Oxase_su1_BS"/>
</dbReference>
<keyword evidence="5" id="KW-0679">Respiratory chain</keyword>
<dbReference type="Gene3D" id="1.20.120.80">
    <property type="entry name" value="Cytochrome c oxidase, subunit III, four-helix bundle"/>
    <property type="match status" value="1"/>
</dbReference>
<feature type="transmembrane region" description="Helical" evidence="6">
    <location>
        <begin position="781"/>
        <end position="800"/>
    </location>
</feature>
<feature type="transmembrane region" description="Helical" evidence="6">
    <location>
        <begin position="820"/>
        <end position="843"/>
    </location>
</feature>
<dbReference type="SUPFAM" id="SSF81442">
    <property type="entry name" value="Cytochrome c oxidase subunit I-like"/>
    <property type="match status" value="1"/>
</dbReference>
<dbReference type="InterPro" id="IPR023616">
    <property type="entry name" value="Cyt_c_oxase-like_su1_dom"/>
</dbReference>
<evidence type="ECO:0000259" key="8">
    <source>
        <dbReference type="PROSITE" id="PS50855"/>
    </source>
</evidence>
<feature type="transmembrane region" description="Helical" evidence="6">
    <location>
        <begin position="709"/>
        <end position="728"/>
    </location>
</feature>
<dbReference type="GO" id="GO:0020037">
    <property type="term" value="F:heme binding"/>
    <property type="evidence" value="ECO:0007669"/>
    <property type="project" value="InterPro"/>
</dbReference>
<dbReference type="InterPro" id="IPR013833">
    <property type="entry name" value="Cyt_c_oxidase_su3_a-hlx"/>
</dbReference>
<feature type="transmembrane region" description="Helical" evidence="6">
    <location>
        <begin position="532"/>
        <end position="553"/>
    </location>
</feature>
<keyword evidence="5" id="KW-0349">Heme</keyword>
<evidence type="ECO:0000256" key="6">
    <source>
        <dbReference type="SAM" id="Phobius"/>
    </source>
</evidence>
<dbReference type="InterPro" id="IPR000883">
    <property type="entry name" value="Cyt_C_Oxase_1"/>
</dbReference>
<dbReference type="Pfam" id="PF00115">
    <property type="entry name" value="COX1"/>
    <property type="match status" value="1"/>
</dbReference>